<name>A0ABV6P8S6_9MICC</name>
<dbReference type="Pfam" id="PF13333">
    <property type="entry name" value="rve_2"/>
    <property type="match status" value="1"/>
</dbReference>
<comment type="function">
    <text evidence="1">Involved in the transposition of the insertion sequence.</text>
</comment>
<dbReference type="InterPro" id="IPR001584">
    <property type="entry name" value="Integrase_cat-core"/>
</dbReference>
<dbReference type="PROSITE" id="PS50994">
    <property type="entry name" value="INTEGRASE"/>
    <property type="match status" value="1"/>
</dbReference>
<comment type="caution">
    <text evidence="3">The sequence shown here is derived from an EMBL/GenBank/DDBJ whole genome shotgun (WGS) entry which is preliminary data.</text>
</comment>
<dbReference type="InterPro" id="IPR002514">
    <property type="entry name" value="Transposase_8"/>
</dbReference>
<dbReference type="InterPro" id="IPR025948">
    <property type="entry name" value="HTH-like_dom"/>
</dbReference>
<dbReference type="RefSeq" id="WP_377458219.1">
    <property type="nucleotide sequence ID" value="NZ_JBHLUB010000011.1"/>
</dbReference>
<dbReference type="Pfam" id="PF00665">
    <property type="entry name" value="rve"/>
    <property type="match status" value="1"/>
</dbReference>
<dbReference type="PANTHER" id="PTHR46889">
    <property type="entry name" value="TRANSPOSASE INSF FOR INSERTION SEQUENCE IS3B-RELATED"/>
    <property type="match status" value="1"/>
</dbReference>
<dbReference type="Proteomes" id="UP001589862">
    <property type="component" value="Unassembled WGS sequence"/>
</dbReference>
<dbReference type="InterPro" id="IPR009057">
    <property type="entry name" value="Homeodomain-like_sf"/>
</dbReference>
<dbReference type="SUPFAM" id="SSF53098">
    <property type="entry name" value="Ribonuclease H-like"/>
    <property type="match status" value="1"/>
</dbReference>
<dbReference type="InterPro" id="IPR036397">
    <property type="entry name" value="RNaseH_sf"/>
</dbReference>
<accession>A0ABV6P8S6</accession>
<protein>
    <submittedName>
        <fullName evidence="3">IS3 family transposase</fullName>
    </submittedName>
</protein>
<dbReference type="Pfam" id="PF13276">
    <property type="entry name" value="HTH_21"/>
    <property type="match status" value="1"/>
</dbReference>
<dbReference type="InterPro" id="IPR050900">
    <property type="entry name" value="Transposase_IS3/IS150/IS904"/>
</dbReference>
<dbReference type="Pfam" id="PF01527">
    <property type="entry name" value="HTH_Tnp_1"/>
    <property type="match status" value="1"/>
</dbReference>
<organism evidence="3 4">
    <name type="scientific">Micrococcoides hystricis</name>
    <dbReference type="NCBI Taxonomy" id="1572761"/>
    <lineage>
        <taxon>Bacteria</taxon>
        <taxon>Bacillati</taxon>
        <taxon>Actinomycetota</taxon>
        <taxon>Actinomycetes</taxon>
        <taxon>Micrococcales</taxon>
        <taxon>Micrococcaceae</taxon>
        <taxon>Micrococcoides</taxon>
    </lineage>
</organism>
<evidence type="ECO:0000256" key="1">
    <source>
        <dbReference type="ARBA" id="ARBA00002286"/>
    </source>
</evidence>
<dbReference type="EMBL" id="JBHLUB010000011">
    <property type="protein sequence ID" value="MFC0581529.1"/>
    <property type="molecule type" value="Genomic_DNA"/>
</dbReference>
<evidence type="ECO:0000313" key="3">
    <source>
        <dbReference type="EMBL" id="MFC0581529.1"/>
    </source>
</evidence>
<dbReference type="Gene3D" id="1.10.10.60">
    <property type="entry name" value="Homeodomain-like"/>
    <property type="match status" value="1"/>
</dbReference>
<proteinExistence type="predicted"/>
<feature type="domain" description="Integrase catalytic" evidence="2">
    <location>
        <begin position="225"/>
        <end position="388"/>
    </location>
</feature>
<dbReference type="Gene3D" id="3.30.420.10">
    <property type="entry name" value="Ribonuclease H-like superfamily/Ribonuclease H"/>
    <property type="match status" value="1"/>
</dbReference>
<dbReference type="SUPFAM" id="SSF46689">
    <property type="entry name" value="Homeodomain-like"/>
    <property type="match status" value="1"/>
</dbReference>
<dbReference type="InterPro" id="IPR012337">
    <property type="entry name" value="RNaseH-like_sf"/>
</dbReference>
<reference evidence="3 4" key="1">
    <citation type="submission" date="2024-09" db="EMBL/GenBank/DDBJ databases">
        <authorList>
            <person name="Sun Q."/>
            <person name="Mori K."/>
        </authorList>
    </citation>
    <scope>NUCLEOTIDE SEQUENCE [LARGE SCALE GENOMIC DNA]</scope>
    <source>
        <strain evidence="3 4">NCAIM B.02604</strain>
    </source>
</reference>
<dbReference type="PANTHER" id="PTHR46889:SF4">
    <property type="entry name" value="TRANSPOSASE INSO FOR INSERTION SEQUENCE ELEMENT IS911B-RELATED"/>
    <property type="match status" value="1"/>
</dbReference>
<evidence type="ECO:0000313" key="4">
    <source>
        <dbReference type="Proteomes" id="UP001589862"/>
    </source>
</evidence>
<gene>
    <name evidence="3" type="ORF">ACFFFR_03870</name>
</gene>
<dbReference type="InterPro" id="IPR048020">
    <property type="entry name" value="Transpos_IS3"/>
</dbReference>
<evidence type="ECO:0000259" key="2">
    <source>
        <dbReference type="PROSITE" id="PS50994"/>
    </source>
</evidence>
<keyword evidence="4" id="KW-1185">Reference proteome</keyword>
<sequence>MATSPRRKFSAQFKAEAVQMVVQNDRPIAQVAKELQINDGTLGNWVKLYREQNPEPEPALKPSDRVRLAELEAEVRELRMENEFPKKSRSLLRQGAGLNSKSALILAEKDNYPIAWMCRQLGVARSSFYAWRDRAGTVTATQARRDALKPEIRRVFTFLRGVGGCRRVAAKLNDEGIVCSVGLVADLMREMGLAAVQKRAYKRTTIADDHAQVFEDHLDRNFDPEDYTPGQALVSDITYLRTGQGWLYLATIIDLATRMVIGWQLADHMRTSLVIDALDMARTHGRVADNALLHSDHGTQYTSQALTTYCAAAGITQSMGRTGVCWDNAVAETFFASLKNEMYHHQVFTSRARARMAVAEYIEVFYNRQRPHSSLDYRTPAQAWTDRHDLTATASTQAA</sequence>
<dbReference type="NCBIfam" id="NF033516">
    <property type="entry name" value="transpos_IS3"/>
    <property type="match status" value="1"/>
</dbReference>